<evidence type="ECO:0000313" key="3">
    <source>
        <dbReference type="Proteomes" id="UP000250235"/>
    </source>
</evidence>
<name>A0A2Z7AB11_9LAMI</name>
<dbReference type="Proteomes" id="UP000250235">
    <property type="component" value="Unassembled WGS sequence"/>
</dbReference>
<accession>A0A2Z7AB11</accession>
<proteinExistence type="predicted"/>
<organism evidence="2 3">
    <name type="scientific">Dorcoceras hygrometricum</name>
    <dbReference type="NCBI Taxonomy" id="472368"/>
    <lineage>
        <taxon>Eukaryota</taxon>
        <taxon>Viridiplantae</taxon>
        <taxon>Streptophyta</taxon>
        <taxon>Embryophyta</taxon>
        <taxon>Tracheophyta</taxon>
        <taxon>Spermatophyta</taxon>
        <taxon>Magnoliopsida</taxon>
        <taxon>eudicotyledons</taxon>
        <taxon>Gunneridae</taxon>
        <taxon>Pentapetalae</taxon>
        <taxon>asterids</taxon>
        <taxon>lamiids</taxon>
        <taxon>Lamiales</taxon>
        <taxon>Gesneriaceae</taxon>
        <taxon>Didymocarpoideae</taxon>
        <taxon>Trichosporeae</taxon>
        <taxon>Loxocarpinae</taxon>
        <taxon>Dorcoceras</taxon>
    </lineage>
</organism>
<dbReference type="AlphaFoldDB" id="A0A2Z7AB11"/>
<evidence type="ECO:0000256" key="1">
    <source>
        <dbReference type="SAM" id="MobiDB-lite"/>
    </source>
</evidence>
<protein>
    <submittedName>
        <fullName evidence="2">Uncharacterized protein</fullName>
    </submittedName>
</protein>
<feature type="region of interest" description="Disordered" evidence="1">
    <location>
        <begin position="24"/>
        <end position="44"/>
    </location>
</feature>
<evidence type="ECO:0000313" key="2">
    <source>
        <dbReference type="EMBL" id="KZV16150.1"/>
    </source>
</evidence>
<sequence length="78" mass="8796">METSKVESVVRYLAEAKLNQLEHSEPAGAIKTSRNAKSADDKKRKSWISEDDVSRISRWISNDDISSDVSIISSWIKT</sequence>
<reference evidence="2 3" key="1">
    <citation type="journal article" date="2015" name="Proc. Natl. Acad. Sci. U.S.A.">
        <title>The resurrection genome of Boea hygrometrica: A blueprint for survival of dehydration.</title>
        <authorList>
            <person name="Xiao L."/>
            <person name="Yang G."/>
            <person name="Zhang L."/>
            <person name="Yang X."/>
            <person name="Zhao S."/>
            <person name="Ji Z."/>
            <person name="Zhou Q."/>
            <person name="Hu M."/>
            <person name="Wang Y."/>
            <person name="Chen M."/>
            <person name="Xu Y."/>
            <person name="Jin H."/>
            <person name="Xiao X."/>
            <person name="Hu G."/>
            <person name="Bao F."/>
            <person name="Hu Y."/>
            <person name="Wan P."/>
            <person name="Li L."/>
            <person name="Deng X."/>
            <person name="Kuang T."/>
            <person name="Xiang C."/>
            <person name="Zhu J.K."/>
            <person name="Oliver M.J."/>
            <person name="He Y."/>
        </authorList>
    </citation>
    <scope>NUCLEOTIDE SEQUENCE [LARGE SCALE GENOMIC DNA]</scope>
    <source>
        <strain evidence="3">cv. XS01</strain>
    </source>
</reference>
<keyword evidence="3" id="KW-1185">Reference proteome</keyword>
<dbReference type="EMBL" id="KV019540">
    <property type="protein sequence ID" value="KZV16150.1"/>
    <property type="molecule type" value="Genomic_DNA"/>
</dbReference>
<gene>
    <name evidence="2" type="ORF">F511_44930</name>
</gene>